<dbReference type="Gene3D" id="3.30.450.40">
    <property type="match status" value="1"/>
</dbReference>
<protein>
    <recommendedName>
        <fullName evidence="9">Histidine kinase-like ATPase</fullName>
    </recommendedName>
</protein>
<dbReference type="Gene3D" id="3.30.565.10">
    <property type="entry name" value="Histidine kinase-like ATPase, C-terminal domain"/>
    <property type="match status" value="2"/>
</dbReference>
<dbReference type="InterPro" id="IPR029016">
    <property type="entry name" value="GAF-like_dom_sf"/>
</dbReference>
<gene>
    <name evidence="7" type="ORF">C2G38_2242472</name>
</gene>
<dbReference type="PANTHER" id="PTHR43547:SF2">
    <property type="entry name" value="HYBRID SIGNAL TRANSDUCTION HISTIDINE KINASE C"/>
    <property type="match status" value="1"/>
</dbReference>
<evidence type="ECO:0000313" key="7">
    <source>
        <dbReference type="EMBL" id="RIB23763.1"/>
    </source>
</evidence>
<dbReference type="CDD" id="cd17574">
    <property type="entry name" value="REC_OmpR"/>
    <property type="match status" value="1"/>
</dbReference>
<dbReference type="Pfam" id="PF00512">
    <property type="entry name" value="HisKA"/>
    <property type="match status" value="2"/>
</dbReference>
<dbReference type="InterPro" id="IPR003594">
    <property type="entry name" value="HATPase_dom"/>
</dbReference>
<keyword evidence="1 4" id="KW-0597">Phosphoprotein</keyword>
<dbReference type="InterPro" id="IPR011006">
    <property type="entry name" value="CheY-like_superfamily"/>
</dbReference>
<sequence length="1342" mass="153889">MSLPSSYKRDNIENETFTNEVYNYDWSSTPLGPMDSWDPAIKTATSLCLKSVFPICLFIGPPDWIQLYNKALGKSSKETWAEIYDIIDPLFEGVRTTKKGLFRNDDYYELYRDGYTEEAYFDYTYSPVFKSDGTVCALIAIVQETTQKVLNTRRLKILNDFGRRMPEIESLEKACCITTEVLSNNKDIPYATNVGSKSMIARLVSTTFDEDDKKECQFPDYFPDTPKIIDLSKDVDKSYDDKYITLKRHVATYSFVKCDEYWPLDLVIKDGKHVKVLIKHGSQAVLLLANSFCGNQELSAILICGINRLRTLDEKYVEFLQLVVNQMNTCLLQGKTREEEKKRAKILADLNFQKVSFFQGISHELKTPLTLMLSPLEDVINISPRDAPIMSHLQIVRRNAHRLLKLINTLLQFSNIETDQLKPHYREANIVEYTQELASDFKNIAKKLGLVYNIDIPSPDKFNKASGDKIYLDHDMYETILYNLCSNVLKHTWNGHITIRLYLDYKDNKKMIVLEVSDTGVGIPEAVLPNIFRRFYRVESQGSRSHEGTGIGLSLVKELITRYGGDITVTSVINQGTTFKCWFPIGCDHLPTNQIYSNRAENQSRNDKELYINRKLYLEESSQWTNDSISEVQDDIMDQVPTEDQKMLINNQNMNINILDQVSTKDQMSIDNQNFNVNIVNTSEKWKILFVEDNNDMRDYLTDLLKKFDVHHARDGKDALRVLKKLNKLPDLILSGNMNFIDIMMPNMDGYELLEALRTNEKTRSIPIILLSAKASENSIIRGLNKGADDYLTKPFSARDLITRIHININLSLLRRKIIFQQCKQEEIKQLLLTISEKLASKLDLDGTLQDVAKRLYQILPCEKILIISNKKFESKSNRIVALFEDPEKINNSSSEIDDNYESESQTFCDIQEFLKNNPGIVISLDMYCDDIFKNASILSAEIKLNNDIWGWIKAYRPSNSIWLVSEIELLQQISNQISLAINHNNLLDESAEKNIEIKAAEAANIAKSQILANASHELRTPLGAIVGILSSLEYVALTDAQKDMINIMSYVVSRYVKSDPERVKFTDKGEIVLTISIQSREFIDENEGSPTYGQILKKENLLFELYDTGIGIDPKFEQNVCKSFSQGDMSITKRQDGTGLGLSICKSLVEINGGEIKAESQFGKGSKFWFTWNIEPLSIPSSLLKLQFDEINYIMKEKRILVIHRVESMRNAMLKYLKKIKKVDAFDTFDKGISAAKRYNELYNKPAYDIAFINLYEDNEADIMKAILELRGLEINHNNLVIIFIAFPSNKVNEVAEKLIRRAEGTASVIYTPITWKKIINQFMHIYQYNVKLYQTIGNIP</sequence>
<dbReference type="OrthoDB" id="5378913at2759"/>
<dbReference type="SUPFAM" id="SSF52172">
    <property type="entry name" value="CheY-like"/>
    <property type="match status" value="1"/>
</dbReference>
<dbReference type="SUPFAM" id="SSF55781">
    <property type="entry name" value="GAF domain-like"/>
    <property type="match status" value="1"/>
</dbReference>
<dbReference type="PRINTS" id="PR00344">
    <property type="entry name" value="BCTRLSENSOR"/>
</dbReference>
<evidence type="ECO:0000256" key="4">
    <source>
        <dbReference type="PROSITE-ProRule" id="PRU00169"/>
    </source>
</evidence>
<dbReference type="InterPro" id="IPR005467">
    <property type="entry name" value="His_kinase_dom"/>
</dbReference>
<dbReference type="InterPro" id="IPR036097">
    <property type="entry name" value="HisK_dim/P_sf"/>
</dbReference>
<name>A0A397VUT4_9GLOM</name>
<dbReference type="Gene3D" id="3.30.450.20">
    <property type="entry name" value="PAS domain"/>
    <property type="match status" value="1"/>
</dbReference>
<dbReference type="CDD" id="cd00082">
    <property type="entry name" value="HisKA"/>
    <property type="match status" value="2"/>
</dbReference>
<evidence type="ECO:0008006" key="9">
    <source>
        <dbReference type="Google" id="ProtNLM"/>
    </source>
</evidence>
<evidence type="ECO:0000256" key="2">
    <source>
        <dbReference type="ARBA" id="ARBA00022679"/>
    </source>
</evidence>
<dbReference type="Pfam" id="PF01590">
    <property type="entry name" value="GAF"/>
    <property type="match status" value="1"/>
</dbReference>
<feature type="domain" description="Histidine kinase" evidence="5">
    <location>
        <begin position="1045"/>
        <end position="1177"/>
    </location>
</feature>
<comment type="caution">
    <text evidence="7">The sequence shown here is derived from an EMBL/GenBank/DDBJ whole genome shotgun (WGS) entry which is preliminary data.</text>
</comment>
<dbReference type="InterPro" id="IPR004358">
    <property type="entry name" value="Sig_transdc_His_kin-like_C"/>
</dbReference>
<evidence type="ECO:0000259" key="6">
    <source>
        <dbReference type="PROSITE" id="PS50110"/>
    </source>
</evidence>
<dbReference type="SUPFAM" id="SSF55874">
    <property type="entry name" value="ATPase domain of HSP90 chaperone/DNA topoisomerase II/histidine kinase"/>
    <property type="match status" value="2"/>
</dbReference>
<dbReference type="PANTHER" id="PTHR43547">
    <property type="entry name" value="TWO-COMPONENT HISTIDINE KINASE"/>
    <property type="match status" value="1"/>
</dbReference>
<dbReference type="PROSITE" id="PS50110">
    <property type="entry name" value="RESPONSE_REGULATORY"/>
    <property type="match status" value="1"/>
</dbReference>
<dbReference type="STRING" id="44941.A0A397VUT4"/>
<dbReference type="InterPro" id="IPR003661">
    <property type="entry name" value="HisK_dim/P_dom"/>
</dbReference>
<evidence type="ECO:0000256" key="1">
    <source>
        <dbReference type="ARBA" id="ARBA00022553"/>
    </source>
</evidence>
<feature type="modified residue" description="4-aspartylphosphate" evidence="4">
    <location>
        <position position="742"/>
    </location>
</feature>
<reference evidence="7 8" key="1">
    <citation type="submission" date="2018-06" db="EMBL/GenBank/DDBJ databases">
        <title>Comparative genomics reveals the genomic features of Rhizophagus irregularis, R. cerebriforme, R. diaphanum and Gigaspora rosea, and their symbiotic lifestyle signature.</title>
        <authorList>
            <person name="Morin E."/>
            <person name="San Clemente H."/>
            <person name="Chen E.C.H."/>
            <person name="De La Providencia I."/>
            <person name="Hainaut M."/>
            <person name="Kuo A."/>
            <person name="Kohler A."/>
            <person name="Murat C."/>
            <person name="Tang N."/>
            <person name="Roy S."/>
            <person name="Loubradou J."/>
            <person name="Henrissat B."/>
            <person name="Grigoriev I.V."/>
            <person name="Corradi N."/>
            <person name="Roux C."/>
            <person name="Martin F.M."/>
        </authorList>
    </citation>
    <scope>NUCLEOTIDE SEQUENCE [LARGE SCALE GENOMIC DNA]</scope>
    <source>
        <strain evidence="7 8">DAOM 194757</strain>
    </source>
</reference>
<dbReference type="InterPro" id="IPR003018">
    <property type="entry name" value="GAF"/>
</dbReference>
<dbReference type="SMART" id="SM00065">
    <property type="entry name" value="GAF"/>
    <property type="match status" value="1"/>
</dbReference>
<dbReference type="Pfam" id="PF00072">
    <property type="entry name" value="Response_reg"/>
    <property type="match status" value="1"/>
</dbReference>
<keyword evidence="8" id="KW-1185">Reference proteome</keyword>
<keyword evidence="2" id="KW-0808">Transferase</keyword>
<dbReference type="Gene3D" id="1.10.287.130">
    <property type="match status" value="2"/>
</dbReference>
<feature type="domain" description="Histidine kinase" evidence="5">
    <location>
        <begin position="360"/>
        <end position="587"/>
    </location>
</feature>
<evidence type="ECO:0000313" key="8">
    <source>
        <dbReference type="Proteomes" id="UP000266673"/>
    </source>
</evidence>
<dbReference type="InterPro" id="IPR001789">
    <property type="entry name" value="Sig_transdc_resp-reg_receiver"/>
</dbReference>
<dbReference type="EMBL" id="QKWP01000245">
    <property type="protein sequence ID" value="RIB23763.1"/>
    <property type="molecule type" value="Genomic_DNA"/>
</dbReference>
<dbReference type="Gene3D" id="3.40.50.2300">
    <property type="match status" value="1"/>
</dbReference>
<evidence type="ECO:0000256" key="3">
    <source>
        <dbReference type="ARBA" id="ARBA00022777"/>
    </source>
</evidence>
<dbReference type="InterPro" id="IPR036890">
    <property type="entry name" value="HATPase_C_sf"/>
</dbReference>
<dbReference type="SMART" id="SM00388">
    <property type="entry name" value="HisKA"/>
    <property type="match status" value="2"/>
</dbReference>
<feature type="domain" description="Response regulatory" evidence="6">
    <location>
        <begin position="687"/>
        <end position="809"/>
    </location>
</feature>
<dbReference type="SMART" id="SM00387">
    <property type="entry name" value="HATPase_c"/>
    <property type="match status" value="2"/>
</dbReference>
<dbReference type="PROSITE" id="PS50109">
    <property type="entry name" value="HIS_KIN"/>
    <property type="match status" value="2"/>
</dbReference>
<accession>A0A397VUT4</accession>
<dbReference type="Pfam" id="PF02518">
    <property type="entry name" value="HATPase_c"/>
    <property type="match status" value="2"/>
</dbReference>
<keyword evidence="3" id="KW-0418">Kinase</keyword>
<proteinExistence type="predicted"/>
<dbReference type="SMART" id="SM00448">
    <property type="entry name" value="REC"/>
    <property type="match status" value="1"/>
</dbReference>
<dbReference type="GO" id="GO:0000155">
    <property type="term" value="F:phosphorelay sensor kinase activity"/>
    <property type="evidence" value="ECO:0007669"/>
    <property type="project" value="InterPro"/>
</dbReference>
<organism evidence="7 8">
    <name type="scientific">Gigaspora rosea</name>
    <dbReference type="NCBI Taxonomy" id="44941"/>
    <lineage>
        <taxon>Eukaryota</taxon>
        <taxon>Fungi</taxon>
        <taxon>Fungi incertae sedis</taxon>
        <taxon>Mucoromycota</taxon>
        <taxon>Glomeromycotina</taxon>
        <taxon>Glomeromycetes</taxon>
        <taxon>Diversisporales</taxon>
        <taxon>Gigasporaceae</taxon>
        <taxon>Gigaspora</taxon>
    </lineage>
</organism>
<evidence type="ECO:0000259" key="5">
    <source>
        <dbReference type="PROSITE" id="PS50109"/>
    </source>
</evidence>
<dbReference type="Proteomes" id="UP000266673">
    <property type="component" value="Unassembled WGS sequence"/>
</dbReference>
<dbReference type="SUPFAM" id="SSF47384">
    <property type="entry name" value="Homodimeric domain of signal transducing histidine kinase"/>
    <property type="match status" value="2"/>
</dbReference>